<reference evidence="1" key="1">
    <citation type="submission" date="2022-06" db="EMBL/GenBank/DDBJ databases">
        <title>Complete genome sequences of two strains of the flax pathogen Septoria linicola.</title>
        <authorList>
            <person name="Lapalu N."/>
            <person name="Simon A."/>
            <person name="Demenou B."/>
            <person name="Paumier D."/>
            <person name="Guillot M.-P."/>
            <person name="Gout L."/>
            <person name="Valade R."/>
        </authorList>
    </citation>
    <scope>NUCLEOTIDE SEQUENCE</scope>
    <source>
        <strain evidence="1">SE15195</strain>
    </source>
</reference>
<proteinExistence type="predicted"/>
<sequence length="205" mass="23077">MVCYPAIPRVNKQVHKEAEAVLYGENIATIRISIHGSRSAYPQRKVQIFRQDFPSEPGLLFPRETQSTLGRSFMWPEYLLKFRNVDVSLSFSVDPWSRAAHHITSTQRLRKSLDTAANHELCGLMSTLGTSIALKRVALKVVHEDGLEDGLPRSTGETQRLEELLWPIGQLQNIEELAISGVPEGMESRLKQITLPPDSKYADVL</sequence>
<keyword evidence="2" id="KW-1185">Reference proteome</keyword>
<accession>A0A9Q9B142</accession>
<organism evidence="1 2">
    <name type="scientific">Septoria linicola</name>
    <dbReference type="NCBI Taxonomy" id="215465"/>
    <lineage>
        <taxon>Eukaryota</taxon>
        <taxon>Fungi</taxon>
        <taxon>Dikarya</taxon>
        <taxon>Ascomycota</taxon>
        <taxon>Pezizomycotina</taxon>
        <taxon>Dothideomycetes</taxon>
        <taxon>Dothideomycetidae</taxon>
        <taxon>Mycosphaerellales</taxon>
        <taxon>Mycosphaerellaceae</taxon>
        <taxon>Septoria</taxon>
    </lineage>
</organism>
<protein>
    <submittedName>
        <fullName evidence="1">Uncharacterized protein</fullName>
    </submittedName>
</protein>
<evidence type="ECO:0000313" key="2">
    <source>
        <dbReference type="Proteomes" id="UP001056384"/>
    </source>
</evidence>
<dbReference type="EMBL" id="CP099425">
    <property type="protein sequence ID" value="USW56260.1"/>
    <property type="molecule type" value="Genomic_DNA"/>
</dbReference>
<gene>
    <name evidence="1" type="ORF">Slin15195_G095790</name>
</gene>
<name>A0A9Q9B142_9PEZI</name>
<dbReference type="Proteomes" id="UP001056384">
    <property type="component" value="Chromosome 8"/>
</dbReference>
<evidence type="ECO:0000313" key="1">
    <source>
        <dbReference type="EMBL" id="USW56260.1"/>
    </source>
</evidence>
<dbReference type="AlphaFoldDB" id="A0A9Q9B142"/>